<keyword evidence="3 8" id="KW-0436">Ligase</keyword>
<comment type="catalytic activity">
    <reaction evidence="8">
        <text>tRNA(Glu) + L-glutamate + ATP = L-glutamyl-tRNA(Glu) + AMP + diphosphate</text>
        <dbReference type="Rhea" id="RHEA:23540"/>
        <dbReference type="Rhea" id="RHEA-COMP:9663"/>
        <dbReference type="Rhea" id="RHEA-COMP:9680"/>
        <dbReference type="ChEBI" id="CHEBI:29985"/>
        <dbReference type="ChEBI" id="CHEBI:30616"/>
        <dbReference type="ChEBI" id="CHEBI:33019"/>
        <dbReference type="ChEBI" id="CHEBI:78442"/>
        <dbReference type="ChEBI" id="CHEBI:78520"/>
        <dbReference type="ChEBI" id="CHEBI:456215"/>
        <dbReference type="EC" id="6.1.1.17"/>
    </reaction>
</comment>
<dbReference type="CDD" id="cd00808">
    <property type="entry name" value="GluRS_core"/>
    <property type="match status" value="1"/>
</dbReference>
<evidence type="ECO:0000256" key="7">
    <source>
        <dbReference type="ARBA" id="ARBA00023146"/>
    </source>
</evidence>
<dbReference type="GO" id="GO:0005737">
    <property type="term" value="C:cytoplasm"/>
    <property type="evidence" value="ECO:0007669"/>
    <property type="project" value="UniProtKB-SubCell"/>
</dbReference>
<dbReference type="InterPro" id="IPR033910">
    <property type="entry name" value="GluRS_core"/>
</dbReference>
<dbReference type="GO" id="GO:0004818">
    <property type="term" value="F:glutamate-tRNA ligase activity"/>
    <property type="evidence" value="ECO:0007669"/>
    <property type="project" value="UniProtKB-UniRule"/>
</dbReference>
<proteinExistence type="inferred from homology"/>
<dbReference type="GO" id="GO:0008270">
    <property type="term" value="F:zinc ion binding"/>
    <property type="evidence" value="ECO:0007669"/>
    <property type="project" value="InterPro"/>
</dbReference>
<comment type="function">
    <text evidence="8">Catalyzes the attachment of glutamate to tRNA(Glu) in a two-step reaction: glutamate is first activated by ATP to form Glu-AMP and then transferred to the acceptor end of tRNA(Glu).</text>
</comment>
<evidence type="ECO:0000256" key="5">
    <source>
        <dbReference type="ARBA" id="ARBA00022840"/>
    </source>
</evidence>
<feature type="short sequence motif" description="'HIGH' region" evidence="8">
    <location>
        <begin position="9"/>
        <end position="19"/>
    </location>
</feature>
<dbReference type="InterPro" id="IPR004527">
    <property type="entry name" value="Glu-tRNA-ligase_bac/mito"/>
</dbReference>
<dbReference type="PROSITE" id="PS00178">
    <property type="entry name" value="AA_TRNA_LIGASE_I"/>
    <property type="match status" value="1"/>
</dbReference>
<dbReference type="InterPro" id="IPR001412">
    <property type="entry name" value="aa-tRNA-synth_I_CS"/>
</dbReference>
<name>A0A1E2RWN9_9HYPH</name>
<reference evidence="11 12" key="1">
    <citation type="submission" date="2016-07" db="EMBL/GenBank/DDBJ databases">
        <title>Draft genome sequence of Methyloligella halotolerans C2T (VKM B-2706T=CCUG 61687T=DSM 25045T), a halotolerant polyhydroxybutyrate accumulating methylotroph.</title>
        <authorList>
            <person name="Vasilenko O.V."/>
            <person name="Doronina N.V."/>
            <person name="Poroshina M.N."/>
            <person name="Tarlachkov S.V."/>
            <person name="Trotsenko Y.A."/>
        </authorList>
    </citation>
    <scope>NUCLEOTIDE SEQUENCE [LARGE SCALE GENOMIC DNA]</scope>
    <source>
        <strain evidence="11 12">VKM B-2706</strain>
    </source>
</reference>
<gene>
    <name evidence="8" type="primary">gltX</name>
    <name evidence="11" type="ORF">A7A08_02674</name>
</gene>
<evidence type="ECO:0000259" key="9">
    <source>
        <dbReference type="Pfam" id="PF00749"/>
    </source>
</evidence>
<dbReference type="InterPro" id="IPR049940">
    <property type="entry name" value="GluQ/Sye"/>
</dbReference>
<keyword evidence="4 8" id="KW-0547">Nucleotide-binding</keyword>
<evidence type="ECO:0000313" key="12">
    <source>
        <dbReference type="Proteomes" id="UP000095087"/>
    </source>
</evidence>
<dbReference type="STRING" id="1177755.A7A08_02674"/>
<comment type="caution">
    <text evidence="11">The sequence shown here is derived from an EMBL/GenBank/DDBJ whole genome shotgun (WGS) entry which is preliminary data.</text>
</comment>
<sequence length="445" mass="49556">MTVTVRFAPSPTGRLHVGNIRTALFNWLFARKQGGRFLLRLDDTDLARSTAEFAQGIEEDLRWIGLEWDEFARQSDRLEHYDRVVEELKASGRLYPAYDTPEELELKRKRQRAQGRPPVYDRTALKLSEDERAALEAEGRKPHWRFKLEERVVVWDDLVRGTQEIDAASLSDPVLVREDGSYLYTLPSVVDDVDFEITDVIRGEDHVANTAAQIQIFEALGETPPRFGHHNLLVGADGEALSKRLGSLSIQGLREDGLEPAAVASYATLIGSAEAVAPYESLDALAEVFSLARISRAPARFDPAELRNLNATLLHGLTYKDVEERLQALGVSGGKPFWKTVRGNIGVLAEAAEWWRIVSEPIDPEIADEALCATAAKLLPDEPWDEDVLGEWLDAVKKETGAKGKALFMPIRLALTGRDHGPELKPLLMLIGKERAAARLNGERA</sequence>
<evidence type="ECO:0000259" key="10">
    <source>
        <dbReference type="Pfam" id="PF19269"/>
    </source>
</evidence>
<keyword evidence="2 8" id="KW-0963">Cytoplasm</keyword>
<dbReference type="Pfam" id="PF00749">
    <property type="entry name" value="tRNA-synt_1c"/>
    <property type="match status" value="1"/>
</dbReference>
<dbReference type="Gene3D" id="3.40.50.620">
    <property type="entry name" value="HUPs"/>
    <property type="match status" value="1"/>
</dbReference>
<dbReference type="EMBL" id="MASI01000007">
    <property type="protein sequence ID" value="ODA66550.1"/>
    <property type="molecule type" value="Genomic_DNA"/>
</dbReference>
<dbReference type="NCBIfam" id="TIGR00464">
    <property type="entry name" value="gltX_bact"/>
    <property type="match status" value="1"/>
</dbReference>
<comment type="caution">
    <text evidence="8">Lacks conserved residue(s) required for the propagation of feature annotation.</text>
</comment>
<dbReference type="Gene3D" id="1.10.10.350">
    <property type="match status" value="1"/>
</dbReference>
<dbReference type="GO" id="GO:0000049">
    <property type="term" value="F:tRNA binding"/>
    <property type="evidence" value="ECO:0007669"/>
    <property type="project" value="InterPro"/>
</dbReference>
<dbReference type="InterPro" id="IPR014729">
    <property type="entry name" value="Rossmann-like_a/b/a_fold"/>
</dbReference>
<dbReference type="InterPro" id="IPR045462">
    <property type="entry name" value="aa-tRNA-synth_I_cd-bd"/>
</dbReference>
<dbReference type="Proteomes" id="UP000095087">
    <property type="component" value="Unassembled WGS sequence"/>
</dbReference>
<keyword evidence="7 8" id="KW-0030">Aminoacyl-tRNA synthetase</keyword>
<dbReference type="InterPro" id="IPR020058">
    <property type="entry name" value="Glu/Gln-tRNA-synth_Ib_cat-dom"/>
</dbReference>
<evidence type="ECO:0000256" key="8">
    <source>
        <dbReference type="HAMAP-Rule" id="MF_00022"/>
    </source>
</evidence>
<dbReference type="PATRIC" id="fig|1177755.3.peg.2697"/>
<organism evidence="11 12">
    <name type="scientific">Methyloligella halotolerans</name>
    <dbReference type="NCBI Taxonomy" id="1177755"/>
    <lineage>
        <taxon>Bacteria</taxon>
        <taxon>Pseudomonadati</taxon>
        <taxon>Pseudomonadota</taxon>
        <taxon>Alphaproteobacteria</taxon>
        <taxon>Hyphomicrobiales</taxon>
        <taxon>Hyphomicrobiaceae</taxon>
        <taxon>Methyloligella</taxon>
    </lineage>
</organism>
<keyword evidence="5 8" id="KW-0067">ATP-binding</keyword>
<dbReference type="InterPro" id="IPR020751">
    <property type="entry name" value="aa-tRNA-synth_I_codon-bd_sub2"/>
</dbReference>
<comment type="subcellular location">
    <subcellularLocation>
        <location evidence="8">Cytoplasm</location>
    </subcellularLocation>
</comment>
<dbReference type="GO" id="GO:0006424">
    <property type="term" value="P:glutamyl-tRNA aminoacylation"/>
    <property type="evidence" value="ECO:0007669"/>
    <property type="project" value="UniProtKB-UniRule"/>
</dbReference>
<dbReference type="PRINTS" id="PR00987">
    <property type="entry name" value="TRNASYNTHGLU"/>
</dbReference>
<evidence type="ECO:0000256" key="1">
    <source>
        <dbReference type="ARBA" id="ARBA00007894"/>
    </source>
</evidence>
<keyword evidence="12" id="KW-1185">Reference proteome</keyword>
<dbReference type="HAMAP" id="MF_00022">
    <property type="entry name" value="Glu_tRNA_synth_type1"/>
    <property type="match status" value="1"/>
</dbReference>
<evidence type="ECO:0000256" key="2">
    <source>
        <dbReference type="ARBA" id="ARBA00022490"/>
    </source>
</evidence>
<dbReference type="SUPFAM" id="SSF52374">
    <property type="entry name" value="Nucleotidylyl transferase"/>
    <property type="match status" value="1"/>
</dbReference>
<protein>
    <recommendedName>
        <fullName evidence="8">Glutamate--tRNA ligase</fullName>
        <ecNumber evidence="8">6.1.1.17</ecNumber>
    </recommendedName>
    <alternativeName>
        <fullName evidence="8">Glutamyl-tRNA synthetase</fullName>
        <shortName evidence="8">GluRS</shortName>
    </alternativeName>
</protein>
<dbReference type="Pfam" id="PF19269">
    <property type="entry name" value="Anticodon_2"/>
    <property type="match status" value="1"/>
</dbReference>
<dbReference type="PANTHER" id="PTHR43311">
    <property type="entry name" value="GLUTAMATE--TRNA LIGASE"/>
    <property type="match status" value="1"/>
</dbReference>
<dbReference type="EC" id="6.1.1.17" evidence="8"/>
<dbReference type="GO" id="GO:0005524">
    <property type="term" value="F:ATP binding"/>
    <property type="evidence" value="ECO:0007669"/>
    <property type="project" value="UniProtKB-UniRule"/>
</dbReference>
<evidence type="ECO:0000313" key="11">
    <source>
        <dbReference type="EMBL" id="ODA66550.1"/>
    </source>
</evidence>
<dbReference type="PANTHER" id="PTHR43311:SF2">
    <property type="entry name" value="GLUTAMATE--TRNA LIGASE, MITOCHONDRIAL-RELATED"/>
    <property type="match status" value="1"/>
</dbReference>
<dbReference type="AlphaFoldDB" id="A0A1E2RWN9"/>
<comment type="subunit">
    <text evidence="8">Monomer.</text>
</comment>
<evidence type="ECO:0000256" key="6">
    <source>
        <dbReference type="ARBA" id="ARBA00022917"/>
    </source>
</evidence>
<accession>A0A1E2RWN9</accession>
<feature type="short sequence motif" description="'KMSKS' region" evidence="8">
    <location>
        <begin position="240"/>
        <end position="244"/>
    </location>
</feature>
<comment type="similarity">
    <text evidence="1 8">Belongs to the class-I aminoacyl-tRNA synthetase family. Glutamate--tRNA ligase type 1 subfamily.</text>
</comment>
<dbReference type="OrthoDB" id="9807503at2"/>
<evidence type="ECO:0000256" key="4">
    <source>
        <dbReference type="ARBA" id="ARBA00022741"/>
    </source>
</evidence>
<dbReference type="SUPFAM" id="SSF48163">
    <property type="entry name" value="An anticodon-binding domain of class I aminoacyl-tRNA synthetases"/>
    <property type="match status" value="1"/>
</dbReference>
<dbReference type="RefSeq" id="WP_069095835.1">
    <property type="nucleotide sequence ID" value="NZ_MASI01000007.1"/>
</dbReference>
<evidence type="ECO:0000256" key="3">
    <source>
        <dbReference type="ARBA" id="ARBA00022598"/>
    </source>
</evidence>
<dbReference type="InterPro" id="IPR000924">
    <property type="entry name" value="Glu/Gln-tRNA-synth"/>
</dbReference>
<feature type="domain" description="Glutamyl/glutaminyl-tRNA synthetase class Ib catalytic" evidence="9">
    <location>
        <begin position="3"/>
        <end position="304"/>
    </location>
</feature>
<dbReference type="InterPro" id="IPR008925">
    <property type="entry name" value="aa_tRNA-synth_I_cd-bd_sf"/>
</dbReference>
<feature type="domain" description="Aminoacyl-tRNA synthetase class I anticodon-binding" evidence="10">
    <location>
        <begin position="364"/>
        <end position="441"/>
    </location>
</feature>
<feature type="binding site" evidence="8">
    <location>
        <position position="243"/>
    </location>
    <ligand>
        <name>ATP</name>
        <dbReference type="ChEBI" id="CHEBI:30616"/>
    </ligand>
</feature>
<keyword evidence="6 8" id="KW-0648">Protein biosynthesis</keyword>